<dbReference type="RefSeq" id="WP_044350352.1">
    <property type="nucleotide sequence ID" value="NZ_AZAC01000027.1"/>
</dbReference>
<dbReference type="AlphaFoldDB" id="A0A0D2J3A2"/>
<organism evidence="1 2">
    <name type="scientific">Dethiosulfatarculus sandiegensis</name>
    <dbReference type="NCBI Taxonomy" id="1429043"/>
    <lineage>
        <taxon>Bacteria</taxon>
        <taxon>Pseudomonadati</taxon>
        <taxon>Thermodesulfobacteriota</taxon>
        <taxon>Desulfarculia</taxon>
        <taxon>Desulfarculales</taxon>
        <taxon>Desulfarculaceae</taxon>
        <taxon>Dethiosulfatarculus</taxon>
    </lineage>
</organism>
<dbReference type="EMBL" id="AZAC01000027">
    <property type="protein sequence ID" value="KIX12674.1"/>
    <property type="molecule type" value="Genomic_DNA"/>
</dbReference>
<protein>
    <submittedName>
        <fullName evidence="1">Uncharacterized protein</fullName>
    </submittedName>
</protein>
<name>A0A0D2J3A2_9BACT</name>
<reference evidence="1 2" key="1">
    <citation type="submission" date="2013-11" db="EMBL/GenBank/DDBJ databases">
        <title>Metagenomic analysis of a methanogenic consortium involved in long chain n-alkane degradation.</title>
        <authorList>
            <person name="Davidova I.A."/>
            <person name="Callaghan A.V."/>
            <person name="Wawrik B."/>
            <person name="Pruitt S."/>
            <person name="Marks C."/>
            <person name="Duncan K.E."/>
            <person name="Suflita J.M."/>
        </authorList>
    </citation>
    <scope>NUCLEOTIDE SEQUENCE [LARGE SCALE GENOMIC DNA]</scope>
    <source>
        <strain evidence="1 2">SPR</strain>
    </source>
</reference>
<sequence length="119" mass="13332">MKCEECGRFMEADEARELNGKQLCEDCYIDAMTPVKTCDPWATYTASRLEDQELSSRQEAILACIDEKGGATLSELLAATGLSEKDFLREFAALRHMEVAAAAQQADNNKVFVRFEKKD</sequence>
<gene>
    <name evidence="1" type="ORF">X474_17985</name>
</gene>
<evidence type="ECO:0000313" key="1">
    <source>
        <dbReference type="EMBL" id="KIX12674.1"/>
    </source>
</evidence>
<proteinExistence type="predicted"/>
<accession>A0A0D2J3A2</accession>
<evidence type="ECO:0000313" key="2">
    <source>
        <dbReference type="Proteomes" id="UP000032233"/>
    </source>
</evidence>
<dbReference type="InParanoid" id="A0A0D2J3A2"/>
<dbReference type="Proteomes" id="UP000032233">
    <property type="component" value="Unassembled WGS sequence"/>
</dbReference>
<comment type="caution">
    <text evidence="1">The sequence shown here is derived from an EMBL/GenBank/DDBJ whole genome shotgun (WGS) entry which is preliminary data.</text>
</comment>
<dbReference type="OrthoDB" id="5516583at2"/>
<keyword evidence="2" id="KW-1185">Reference proteome</keyword>